<feature type="non-terminal residue" evidence="1">
    <location>
        <position position="1"/>
    </location>
</feature>
<evidence type="ECO:0000313" key="2">
    <source>
        <dbReference type="Proteomes" id="UP000265520"/>
    </source>
</evidence>
<protein>
    <submittedName>
        <fullName evidence="1">Uncharacterized protein</fullName>
    </submittedName>
</protein>
<comment type="caution">
    <text evidence="1">The sequence shown here is derived from an EMBL/GenBank/DDBJ whole genome shotgun (WGS) entry which is preliminary data.</text>
</comment>
<accession>A0A392RVG4</accession>
<keyword evidence="2" id="KW-1185">Reference proteome</keyword>
<organism evidence="1 2">
    <name type="scientific">Trifolium medium</name>
    <dbReference type="NCBI Taxonomy" id="97028"/>
    <lineage>
        <taxon>Eukaryota</taxon>
        <taxon>Viridiplantae</taxon>
        <taxon>Streptophyta</taxon>
        <taxon>Embryophyta</taxon>
        <taxon>Tracheophyta</taxon>
        <taxon>Spermatophyta</taxon>
        <taxon>Magnoliopsida</taxon>
        <taxon>eudicotyledons</taxon>
        <taxon>Gunneridae</taxon>
        <taxon>Pentapetalae</taxon>
        <taxon>rosids</taxon>
        <taxon>fabids</taxon>
        <taxon>Fabales</taxon>
        <taxon>Fabaceae</taxon>
        <taxon>Papilionoideae</taxon>
        <taxon>50 kb inversion clade</taxon>
        <taxon>NPAAA clade</taxon>
        <taxon>Hologalegina</taxon>
        <taxon>IRL clade</taxon>
        <taxon>Trifolieae</taxon>
        <taxon>Trifolium</taxon>
    </lineage>
</organism>
<dbReference type="Proteomes" id="UP000265520">
    <property type="component" value="Unassembled WGS sequence"/>
</dbReference>
<dbReference type="EMBL" id="LXQA010268946">
    <property type="protein sequence ID" value="MCI39576.1"/>
    <property type="molecule type" value="Genomic_DNA"/>
</dbReference>
<dbReference type="AlphaFoldDB" id="A0A392RVG4"/>
<reference evidence="1 2" key="1">
    <citation type="journal article" date="2018" name="Front. Plant Sci.">
        <title>Red Clover (Trifolium pratense) and Zigzag Clover (T. medium) - A Picture of Genomic Similarities and Differences.</title>
        <authorList>
            <person name="Dluhosova J."/>
            <person name="Istvanek J."/>
            <person name="Nedelnik J."/>
            <person name="Repkova J."/>
        </authorList>
    </citation>
    <scope>NUCLEOTIDE SEQUENCE [LARGE SCALE GENOMIC DNA]</scope>
    <source>
        <strain evidence="2">cv. 10/8</strain>
        <tissue evidence="1">Leaf</tissue>
    </source>
</reference>
<sequence length="34" mass="3818">VDSLPSISFLCLNWRESVRVIFERGLVRGADILG</sequence>
<name>A0A392RVG4_9FABA</name>
<evidence type="ECO:0000313" key="1">
    <source>
        <dbReference type="EMBL" id="MCI39576.1"/>
    </source>
</evidence>
<proteinExistence type="predicted"/>